<gene>
    <name evidence="2" type="ORF">VV01_11225</name>
</gene>
<evidence type="ECO:0000256" key="1">
    <source>
        <dbReference type="SAM" id="MobiDB-lite"/>
    </source>
</evidence>
<name>A0A0L6CJA8_9MICO</name>
<evidence type="ECO:0000313" key="2">
    <source>
        <dbReference type="EMBL" id="KNX37588.1"/>
    </source>
</evidence>
<feature type="region of interest" description="Disordered" evidence="1">
    <location>
        <begin position="53"/>
        <end position="102"/>
    </location>
</feature>
<sequence>MRGDAPWESVTRDRGHRSATWTPRKFMRSARTPLLVTLLLALLALTACSGDDGSDSSTPAAAATGTVTSLPPATTSSSSAQASTPAPASSPASKQPPGTPSKVVRVCGAEQVDAQGRECDAMQRGFSSSTVYCSADLPSSVTGKVDVSLLRNGAPVYGATADRVDPSQSLLLSFGVGRLRLPAGTYGCQFKAGTKTWTGWAPVSGPSGLASQTMACDGSTMVRTGAIAHCPTTAATLTSPRSIGCSSVVTDVAGKQIDILVHTPSGDRKAAAGRQANGIAVVQLSADARQLGGRIAQGDYSCTFLVDGKQVSRVPFTVA</sequence>
<keyword evidence="3" id="KW-1185">Reference proteome</keyword>
<reference evidence="3" key="1">
    <citation type="submission" date="2015-03" db="EMBL/GenBank/DDBJ databases">
        <title>Luteipulveratus halotolerans sp. nov., a novel actinobacterium (Dermacoccaceae) from Sarawak, Malaysia.</title>
        <authorList>
            <person name="Juboi H."/>
            <person name="Basik A."/>
            <person name="Shamsul S.S."/>
            <person name="Arnold P."/>
            <person name="Schmitt E.K."/>
            <person name="Sanglier J.-J."/>
            <person name="Yeo T."/>
        </authorList>
    </citation>
    <scope>NUCLEOTIDE SEQUENCE [LARGE SCALE GENOMIC DNA]</scope>
    <source>
        <strain evidence="3">C296001</strain>
    </source>
</reference>
<organism evidence="2 3">
    <name type="scientific">Luteipulveratus halotolerans</name>
    <dbReference type="NCBI Taxonomy" id="1631356"/>
    <lineage>
        <taxon>Bacteria</taxon>
        <taxon>Bacillati</taxon>
        <taxon>Actinomycetota</taxon>
        <taxon>Actinomycetes</taxon>
        <taxon>Micrococcales</taxon>
        <taxon>Dermacoccaceae</taxon>
        <taxon>Luteipulveratus</taxon>
    </lineage>
</organism>
<feature type="compositionally biased region" description="Basic and acidic residues" evidence="1">
    <location>
        <begin position="1"/>
        <end position="13"/>
    </location>
</feature>
<accession>A0A0L6CJA8</accession>
<feature type="region of interest" description="Disordered" evidence="1">
    <location>
        <begin position="1"/>
        <end position="20"/>
    </location>
</feature>
<dbReference type="Proteomes" id="UP000037397">
    <property type="component" value="Unassembled WGS sequence"/>
</dbReference>
<dbReference type="AlphaFoldDB" id="A0A0L6CJA8"/>
<dbReference type="EMBL" id="LAIR01000002">
    <property type="protein sequence ID" value="KNX37588.1"/>
    <property type="molecule type" value="Genomic_DNA"/>
</dbReference>
<evidence type="ECO:0000313" key="3">
    <source>
        <dbReference type="Proteomes" id="UP000037397"/>
    </source>
</evidence>
<comment type="caution">
    <text evidence="2">The sequence shown here is derived from an EMBL/GenBank/DDBJ whole genome shotgun (WGS) entry which is preliminary data.</text>
</comment>
<proteinExistence type="predicted"/>
<protein>
    <submittedName>
        <fullName evidence="2">Uncharacterized protein</fullName>
    </submittedName>
</protein>
<feature type="compositionally biased region" description="Low complexity" evidence="1">
    <location>
        <begin position="68"/>
        <end position="96"/>
    </location>
</feature>